<dbReference type="EMBL" id="JBEDUW010000001">
    <property type="protein sequence ID" value="KAK9950256.1"/>
    <property type="molecule type" value="Genomic_DNA"/>
</dbReference>
<gene>
    <name evidence="1" type="ORF">M0R45_005755</name>
</gene>
<dbReference type="AlphaFoldDB" id="A0AAW1YNK1"/>
<comment type="caution">
    <text evidence="1">The sequence shown here is derived from an EMBL/GenBank/DDBJ whole genome shotgun (WGS) entry which is preliminary data.</text>
</comment>
<reference evidence="1 2" key="1">
    <citation type="journal article" date="2023" name="G3 (Bethesda)">
        <title>A chromosome-length genome assembly and annotation of blackberry (Rubus argutus, cv. 'Hillquist').</title>
        <authorList>
            <person name="Bruna T."/>
            <person name="Aryal R."/>
            <person name="Dudchenko O."/>
            <person name="Sargent D.J."/>
            <person name="Mead D."/>
            <person name="Buti M."/>
            <person name="Cavallini A."/>
            <person name="Hytonen T."/>
            <person name="Andres J."/>
            <person name="Pham M."/>
            <person name="Weisz D."/>
            <person name="Mascagni F."/>
            <person name="Usai G."/>
            <person name="Natali L."/>
            <person name="Bassil N."/>
            <person name="Fernandez G.E."/>
            <person name="Lomsadze A."/>
            <person name="Armour M."/>
            <person name="Olukolu B."/>
            <person name="Poorten T."/>
            <person name="Britton C."/>
            <person name="Davik J."/>
            <person name="Ashrafi H."/>
            <person name="Aiden E.L."/>
            <person name="Borodovsky M."/>
            <person name="Worthington M."/>
        </authorList>
    </citation>
    <scope>NUCLEOTIDE SEQUENCE [LARGE SCALE GENOMIC DNA]</scope>
    <source>
        <strain evidence="1">PI 553951</strain>
    </source>
</reference>
<dbReference type="PANTHER" id="PTHR47871">
    <property type="entry name" value="NAC DOMAIN-CONTAINING PROTEIN 8"/>
    <property type="match status" value="1"/>
</dbReference>
<evidence type="ECO:0000313" key="1">
    <source>
        <dbReference type="EMBL" id="KAK9950256.1"/>
    </source>
</evidence>
<evidence type="ECO:0000313" key="2">
    <source>
        <dbReference type="Proteomes" id="UP001457282"/>
    </source>
</evidence>
<accession>A0AAW1YNK1</accession>
<protein>
    <submittedName>
        <fullName evidence="1">Uncharacterized protein</fullName>
    </submittedName>
</protein>
<organism evidence="1 2">
    <name type="scientific">Rubus argutus</name>
    <name type="common">Southern blackberry</name>
    <dbReference type="NCBI Taxonomy" id="59490"/>
    <lineage>
        <taxon>Eukaryota</taxon>
        <taxon>Viridiplantae</taxon>
        <taxon>Streptophyta</taxon>
        <taxon>Embryophyta</taxon>
        <taxon>Tracheophyta</taxon>
        <taxon>Spermatophyta</taxon>
        <taxon>Magnoliopsida</taxon>
        <taxon>eudicotyledons</taxon>
        <taxon>Gunneridae</taxon>
        <taxon>Pentapetalae</taxon>
        <taxon>rosids</taxon>
        <taxon>fabids</taxon>
        <taxon>Rosales</taxon>
        <taxon>Rosaceae</taxon>
        <taxon>Rosoideae</taxon>
        <taxon>Rosoideae incertae sedis</taxon>
        <taxon>Rubus</taxon>
    </lineage>
</organism>
<name>A0AAW1YNK1_RUBAR</name>
<proteinExistence type="predicted"/>
<keyword evidence="2" id="KW-1185">Reference proteome</keyword>
<dbReference type="PANTHER" id="PTHR47871:SF2">
    <property type="entry name" value="OS03G0221300 PROTEIN"/>
    <property type="match status" value="1"/>
</dbReference>
<dbReference type="Proteomes" id="UP001457282">
    <property type="component" value="Unassembled WGS sequence"/>
</dbReference>
<sequence>MSIYNCFDTSPPVGCVESVICYSGWGLNLPKSECGIGYTECSDELDHVPLIRRRELLLASKQKPTSLVKEERRKCSLPDVFSFPFSAREVGVQLLEQEKNQYCAIPRGDPSELICSKSEVDSSVNQLLHNDACSEHVEMTAICDSNGTKLNTFASSDQIECTKRGIDVAQLEKIEVNSCTLPENPTLLEVSAEVMVAPDNLFSSFGDGMNGFAGSPVQAVEVKSEISGHSTYDHLDHIALKERQRMLLSRKLFRLEKPVLEHCNTQGIPGAFSEDVMQQLVSQEKGDTSIVGEEALMATIQPCDNPGINASVLCRSMISSPKENIVGSLSTSTTNQCSFDFAESHDDRKRSESDRICSSERISAIAMKLSPCGGQDDVPTGSSKAHSSVKIKDEPLDNIESPSLGRSVGGDFSLNILPVKLEPRAPNEISEDEVDNMLLRDRMNLLASREEYDVSMSNNYGCVVKIVPSALNYSPIAIESAKPVSISRPRKRKKTATDSVETALEEDAPGLLQVLIDKGVLVDEIKLYGEMEGDEALDESFCEDSFAQLEAVMSKLFSQRQSFFKLATIRCTKDSRASYCLACLISLVEQARYLQFRNWPVEWGWCRDLQSFIFVFARHNRIVLERPEYGYATYFFELVDSVPIDWQIKRLVTAMKLTSCSRLSLIENKALTVGEDLSEGEAQVLLEYGWEPNTGLGTMLKYCDRVVHDRKNESDSSEWRLKIGKMLMDGYNGGTLVTTNIPKKVVESRDAQCPEIKLEF</sequence>